<dbReference type="EMBL" id="KK112119">
    <property type="protein sequence ID" value="KFM56764.1"/>
    <property type="molecule type" value="Genomic_DNA"/>
</dbReference>
<dbReference type="InterPro" id="IPR027417">
    <property type="entry name" value="P-loop_NTPase"/>
</dbReference>
<proteinExistence type="predicted"/>
<keyword evidence="3" id="KW-1185">Reference proteome</keyword>
<dbReference type="OMA" id="RDSIMIT"/>
<dbReference type="GO" id="GO:0051959">
    <property type="term" value="F:dynein light intermediate chain binding"/>
    <property type="evidence" value="ECO:0007669"/>
    <property type="project" value="InterPro"/>
</dbReference>
<dbReference type="PANTHER" id="PTHR22878">
    <property type="entry name" value="DYNEIN HEAVY CHAIN 6, AXONEMAL-LIKE-RELATED"/>
    <property type="match status" value="1"/>
</dbReference>
<dbReference type="GO" id="GO:0007018">
    <property type="term" value="P:microtubule-based movement"/>
    <property type="evidence" value="ECO:0007669"/>
    <property type="project" value="InterPro"/>
</dbReference>
<dbReference type="GO" id="GO:0045505">
    <property type="term" value="F:dynein intermediate chain binding"/>
    <property type="evidence" value="ECO:0007669"/>
    <property type="project" value="InterPro"/>
</dbReference>
<dbReference type="GO" id="GO:0030286">
    <property type="term" value="C:dynein complex"/>
    <property type="evidence" value="ECO:0007669"/>
    <property type="project" value="InterPro"/>
</dbReference>
<dbReference type="Pfam" id="PF17857">
    <property type="entry name" value="AAA_lid_1"/>
    <property type="match status" value="1"/>
</dbReference>
<evidence type="ECO:0000259" key="1">
    <source>
        <dbReference type="Pfam" id="PF17857"/>
    </source>
</evidence>
<feature type="domain" description="Dynein heavy chain 3 AAA+ lid" evidence="1">
    <location>
        <begin position="191"/>
        <end position="231"/>
    </location>
</feature>
<dbReference type="Gene3D" id="3.40.50.300">
    <property type="entry name" value="P-loop containing nucleotide triphosphate hydrolases"/>
    <property type="match status" value="1"/>
</dbReference>
<dbReference type="SUPFAM" id="SSF52540">
    <property type="entry name" value="P-loop containing nucleoside triphosphate hydrolases"/>
    <property type="match status" value="1"/>
</dbReference>
<sequence>MSLLVCHGKPTLFIGPTGTGKSVYITDFLLNAVDSEIFKPLFINFSAQTSAGQTQNIIMGKLDKRRKGLYGPPLGQKMIVFVDDLNMPVLETYGAQPPIELLRQWLDHWTWFDMKEVVPMKLVDVQLIAAMGPPGGGRNPITPRFLRHFNSITINEFRDSIMITIFSKILSWHMSTRDFGEEYEPSVSELILATLTVYKQSILNLLPTPTKSHYLFNLRDFSRVIQGLLLS</sequence>
<dbReference type="OrthoDB" id="6421011at2759"/>
<dbReference type="Proteomes" id="UP000054359">
    <property type="component" value="Unassembled WGS sequence"/>
</dbReference>
<dbReference type="PANTHER" id="PTHR22878:SF66">
    <property type="entry name" value="DYNEIN AXONEMAL HEAVY CHAIN 7"/>
    <property type="match status" value="1"/>
</dbReference>
<feature type="non-terminal residue" evidence="2">
    <location>
        <position position="231"/>
    </location>
</feature>
<reference evidence="2 3" key="1">
    <citation type="submission" date="2013-11" db="EMBL/GenBank/DDBJ databases">
        <title>Genome sequencing of Stegodyphus mimosarum.</title>
        <authorList>
            <person name="Bechsgaard J."/>
        </authorList>
    </citation>
    <scope>NUCLEOTIDE SEQUENCE [LARGE SCALE GENOMIC DNA]</scope>
</reference>
<dbReference type="InterPro" id="IPR026983">
    <property type="entry name" value="DHC"/>
</dbReference>
<dbReference type="Pfam" id="PF12775">
    <property type="entry name" value="AAA_7"/>
    <property type="match status" value="1"/>
</dbReference>
<evidence type="ECO:0000313" key="3">
    <source>
        <dbReference type="Proteomes" id="UP000054359"/>
    </source>
</evidence>
<dbReference type="Gene3D" id="1.20.920.30">
    <property type="match status" value="1"/>
</dbReference>
<evidence type="ECO:0000313" key="2">
    <source>
        <dbReference type="EMBL" id="KFM56764.1"/>
    </source>
</evidence>
<dbReference type="AlphaFoldDB" id="A0A087SV75"/>
<dbReference type="InterPro" id="IPR041589">
    <property type="entry name" value="DNAH3_AAA_lid_1"/>
</dbReference>
<organism evidence="2 3">
    <name type="scientific">Stegodyphus mimosarum</name>
    <name type="common">African social velvet spider</name>
    <dbReference type="NCBI Taxonomy" id="407821"/>
    <lineage>
        <taxon>Eukaryota</taxon>
        <taxon>Metazoa</taxon>
        <taxon>Ecdysozoa</taxon>
        <taxon>Arthropoda</taxon>
        <taxon>Chelicerata</taxon>
        <taxon>Arachnida</taxon>
        <taxon>Araneae</taxon>
        <taxon>Araneomorphae</taxon>
        <taxon>Entelegynae</taxon>
        <taxon>Eresoidea</taxon>
        <taxon>Eresidae</taxon>
        <taxon>Stegodyphus</taxon>
    </lineage>
</organism>
<accession>A0A087SV75</accession>
<dbReference type="STRING" id="407821.A0A087SV75"/>
<name>A0A087SV75_STEMI</name>
<protein>
    <submittedName>
        <fullName evidence="2">Dynein heavy chain 7, axonemal</fullName>
    </submittedName>
</protein>
<gene>
    <name evidence="2" type="ORF">X975_09411</name>
</gene>